<dbReference type="InterPro" id="IPR036188">
    <property type="entry name" value="FAD/NAD-bd_sf"/>
</dbReference>
<dbReference type="PRINTS" id="PR00469">
    <property type="entry name" value="PNDRDTASEII"/>
</dbReference>
<evidence type="ECO:0000313" key="7">
    <source>
        <dbReference type="EMBL" id="RAG85810.1"/>
    </source>
</evidence>
<comment type="similarity">
    <text evidence="2">Belongs to the NADH dehydrogenase family.</text>
</comment>
<proteinExistence type="inferred from homology"/>
<evidence type="ECO:0000259" key="6">
    <source>
        <dbReference type="Pfam" id="PF07992"/>
    </source>
</evidence>
<evidence type="ECO:0000256" key="3">
    <source>
        <dbReference type="ARBA" id="ARBA00022630"/>
    </source>
</evidence>
<dbReference type="GO" id="GO:0003955">
    <property type="term" value="F:NAD(P)H dehydrogenase (quinone) activity"/>
    <property type="evidence" value="ECO:0007669"/>
    <property type="project" value="TreeGrafter"/>
</dbReference>
<dbReference type="Proteomes" id="UP000248889">
    <property type="component" value="Unassembled WGS sequence"/>
</dbReference>
<keyword evidence="3" id="KW-0285">Flavoprotein</keyword>
<evidence type="ECO:0000313" key="8">
    <source>
        <dbReference type="Proteomes" id="UP000248889"/>
    </source>
</evidence>
<dbReference type="Pfam" id="PF07992">
    <property type="entry name" value="Pyr_redox_2"/>
    <property type="match status" value="1"/>
</dbReference>
<dbReference type="InterPro" id="IPR023753">
    <property type="entry name" value="FAD/NAD-binding_dom"/>
</dbReference>
<evidence type="ECO:0000256" key="2">
    <source>
        <dbReference type="ARBA" id="ARBA00005272"/>
    </source>
</evidence>
<comment type="caution">
    <text evidence="7">The sequence shown here is derived from an EMBL/GenBank/DDBJ whole genome shotgun (WGS) entry which is preliminary data.</text>
</comment>
<dbReference type="PANTHER" id="PTHR42913:SF3">
    <property type="entry name" value="64 KDA MITOCHONDRIAL NADH DEHYDROGENASE (EUROFUNG)"/>
    <property type="match status" value="1"/>
</dbReference>
<dbReference type="GO" id="GO:0019646">
    <property type="term" value="P:aerobic electron transport chain"/>
    <property type="evidence" value="ECO:0007669"/>
    <property type="project" value="TreeGrafter"/>
</dbReference>
<comment type="cofactor">
    <cofactor evidence="1">
        <name>FAD</name>
        <dbReference type="ChEBI" id="CHEBI:57692"/>
    </cofactor>
</comment>
<dbReference type="AlphaFoldDB" id="A0A2X0KG34"/>
<reference evidence="7 8" key="1">
    <citation type="submission" date="2018-06" db="EMBL/GenBank/DDBJ databases">
        <title>Streptacidiphilus pinicola sp. nov., isolated from pine grove soil.</title>
        <authorList>
            <person name="Roh S.G."/>
            <person name="Park S."/>
            <person name="Kim M.-K."/>
            <person name="Yun B.-R."/>
            <person name="Park J."/>
            <person name="Kim M.J."/>
            <person name="Kim Y.S."/>
            <person name="Kim S.B."/>
        </authorList>
    </citation>
    <scope>NUCLEOTIDE SEQUENCE [LARGE SCALE GENOMIC DNA]</scope>
    <source>
        <strain evidence="7 8">MMS16-CNU450</strain>
    </source>
</reference>
<name>A0A2X0KG34_9ACTN</name>
<dbReference type="Gene3D" id="3.50.50.100">
    <property type="match status" value="1"/>
</dbReference>
<dbReference type="InterPro" id="IPR051169">
    <property type="entry name" value="NADH-Q_oxidoreductase"/>
</dbReference>
<gene>
    <name evidence="7" type="ORF">DN069_09910</name>
</gene>
<dbReference type="PANTHER" id="PTHR42913">
    <property type="entry name" value="APOPTOSIS-INDUCING FACTOR 1"/>
    <property type="match status" value="1"/>
</dbReference>
<sequence>MGVTGSEVGARPWEIEMGNGHRIVIVGAGYTGLFTAVRLAHRTRGTGTEITLVNPSSRFVERLRMHQLAAGQQLADHRIPDLLAGTGVRFVPGTVTAIDPERRTATVDGAGALPYDTLVYALGSSTDTSNVPGADTHAFTLNSPEVAGRFAARLTEVAAAGGSVSVCGGGLTGIEAAAEIAESHPGLHVTLISADEPGAMMGATARAYLLRALDRLGVTLETGARIGKVLPDAVELADGRLVQSDVCLWTAGVRVSPLAAEAGITTDERGLIQVDATLRSVSHPEILAIGDAAAVRLAWGPLHGTCQSGLPTAQHAADTIARLLRGKAAKPFRFGYFHQPVSLGRRDAVIQFTKADETPRRLHLTGRFAVAYKETVSGSPLLTYRLSKRVNVTTAVSKGGRATRTPAA</sequence>
<evidence type="ECO:0000256" key="1">
    <source>
        <dbReference type="ARBA" id="ARBA00001974"/>
    </source>
</evidence>
<feature type="domain" description="FAD/NAD(P)-binding" evidence="6">
    <location>
        <begin position="22"/>
        <end position="317"/>
    </location>
</feature>
<dbReference type="PRINTS" id="PR00368">
    <property type="entry name" value="FADPNR"/>
</dbReference>
<protein>
    <submittedName>
        <fullName evidence="7">FAD-dependent oxidoreductase</fullName>
    </submittedName>
</protein>
<dbReference type="SUPFAM" id="SSF51905">
    <property type="entry name" value="FAD/NAD(P)-binding domain"/>
    <property type="match status" value="1"/>
</dbReference>
<keyword evidence="8" id="KW-1185">Reference proteome</keyword>
<keyword evidence="4" id="KW-0274">FAD</keyword>
<accession>A0A2X0KG34</accession>
<evidence type="ECO:0000256" key="4">
    <source>
        <dbReference type="ARBA" id="ARBA00022827"/>
    </source>
</evidence>
<organism evidence="7 8">
    <name type="scientific">Streptacidiphilus pinicola</name>
    <dbReference type="NCBI Taxonomy" id="2219663"/>
    <lineage>
        <taxon>Bacteria</taxon>
        <taxon>Bacillati</taxon>
        <taxon>Actinomycetota</taxon>
        <taxon>Actinomycetes</taxon>
        <taxon>Kitasatosporales</taxon>
        <taxon>Streptomycetaceae</taxon>
        <taxon>Streptacidiphilus</taxon>
    </lineage>
</organism>
<keyword evidence="5" id="KW-0560">Oxidoreductase</keyword>
<dbReference type="EMBL" id="QKYN01000037">
    <property type="protein sequence ID" value="RAG85810.1"/>
    <property type="molecule type" value="Genomic_DNA"/>
</dbReference>
<dbReference type="OrthoDB" id="9784880at2"/>
<evidence type="ECO:0000256" key="5">
    <source>
        <dbReference type="ARBA" id="ARBA00023002"/>
    </source>
</evidence>